<dbReference type="Proteomes" id="UP000050761">
    <property type="component" value="Unassembled WGS sequence"/>
</dbReference>
<reference evidence="3" key="1">
    <citation type="submission" date="2019-09" db="UniProtKB">
        <authorList>
            <consortium name="WormBaseParasite"/>
        </authorList>
    </citation>
    <scope>IDENTIFICATION</scope>
</reference>
<feature type="region of interest" description="Disordered" evidence="1">
    <location>
        <begin position="62"/>
        <end position="152"/>
    </location>
</feature>
<evidence type="ECO:0000313" key="2">
    <source>
        <dbReference type="Proteomes" id="UP000050761"/>
    </source>
</evidence>
<feature type="compositionally biased region" description="Basic and acidic residues" evidence="1">
    <location>
        <begin position="97"/>
        <end position="116"/>
    </location>
</feature>
<dbReference type="AlphaFoldDB" id="A0A183F802"/>
<accession>A0A183F802</accession>
<evidence type="ECO:0000313" key="3">
    <source>
        <dbReference type="WBParaSite" id="HPBE_0000229401-mRNA-1"/>
    </source>
</evidence>
<feature type="compositionally biased region" description="Acidic residues" evidence="1">
    <location>
        <begin position="132"/>
        <end position="145"/>
    </location>
</feature>
<dbReference type="WBParaSite" id="HPBE_0000229401-mRNA-1">
    <property type="protein sequence ID" value="HPBE_0000229401-mRNA-1"/>
    <property type="gene ID" value="HPBE_0000229401"/>
</dbReference>
<evidence type="ECO:0000256" key="1">
    <source>
        <dbReference type="SAM" id="MobiDB-lite"/>
    </source>
</evidence>
<organism evidence="2 3">
    <name type="scientific">Heligmosomoides polygyrus</name>
    <name type="common">Parasitic roundworm</name>
    <dbReference type="NCBI Taxonomy" id="6339"/>
    <lineage>
        <taxon>Eukaryota</taxon>
        <taxon>Metazoa</taxon>
        <taxon>Ecdysozoa</taxon>
        <taxon>Nematoda</taxon>
        <taxon>Chromadorea</taxon>
        <taxon>Rhabditida</taxon>
        <taxon>Rhabditina</taxon>
        <taxon>Rhabditomorpha</taxon>
        <taxon>Strongyloidea</taxon>
        <taxon>Heligmosomidae</taxon>
        <taxon>Heligmosomoides</taxon>
    </lineage>
</organism>
<protein>
    <submittedName>
        <fullName evidence="3">DUF630 family protein</fullName>
    </submittedName>
</protein>
<proteinExistence type="predicted"/>
<sequence length="152" mass="16769">LKKVVREAQNQNEVCVVSLWRGEGSFKHVQNVITQFCKTYAFVNSVDVAMTDTTRATRREAELWIALPTTPPTRESNGEDAAPASEPPNLQEESVTPEDHQADSSHPVRDPDDVVLVRESSTADTLPVGDKLDEDDHDQTADDETPPQPPPP</sequence>
<keyword evidence="2" id="KW-1185">Reference proteome</keyword>
<name>A0A183F802_HELPZ</name>